<evidence type="ECO:0000259" key="3">
    <source>
        <dbReference type="Pfam" id="PF13439"/>
    </source>
</evidence>
<dbReference type="Pfam" id="PF00534">
    <property type="entry name" value="Glycos_transf_1"/>
    <property type="match status" value="1"/>
</dbReference>
<feature type="domain" description="Glycosyl transferase family 1" evidence="2">
    <location>
        <begin position="193"/>
        <end position="337"/>
    </location>
</feature>
<dbReference type="GO" id="GO:0009103">
    <property type="term" value="P:lipopolysaccharide biosynthetic process"/>
    <property type="evidence" value="ECO:0007669"/>
    <property type="project" value="TreeGrafter"/>
</dbReference>
<evidence type="ECO:0000256" key="1">
    <source>
        <dbReference type="ARBA" id="ARBA00022679"/>
    </source>
</evidence>
<protein>
    <submittedName>
        <fullName evidence="4">Glycosyltransferase</fullName>
    </submittedName>
</protein>
<organism evidence="4">
    <name type="scientific">uncultured Ramlibacter sp</name>
    <dbReference type="NCBI Taxonomy" id="260755"/>
    <lineage>
        <taxon>Bacteria</taxon>
        <taxon>Pseudomonadati</taxon>
        <taxon>Pseudomonadota</taxon>
        <taxon>Betaproteobacteria</taxon>
        <taxon>Burkholderiales</taxon>
        <taxon>Comamonadaceae</taxon>
        <taxon>Ramlibacter</taxon>
        <taxon>environmental samples</taxon>
    </lineage>
</organism>
<proteinExistence type="predicted"/>
<evidence type="ECO:0000259" key="2">
    <source>
        <dbReference type="Pfam" id="PF00534"/>
    </source>
</evidence>
<reference evidence="4" key="1">
    <citation type="submission" date="2020-02" db="EMBL/GenBank/DDBJ databases">
        <authorList>
            <person name="Meier V. D."/>
        </authorList>
    </citation>
    <scope>NUCLEOTIDE SEQUENCE</scope>
    <source>
        <strain evidence="4">AVDCRST_MAG51</strain>
    </source>
</reference>
<name>A0A6J4PTW1_9BURK</name>
<dbReference type="PANTHER" id="PTHR46401:SF2">
    <property type="entry name" value="GLYCOSYLTRANSFERASE WBBK-RELATED"/>
    <property type="match status" value="1"/>
</dbReference>
<evidence type="ECO:0000313" key="4">
    <source>
        <dbReference type="EMBL" id="CAA9423770.1"/>
    </source>
</evidence>
<dbReference type="Gene3D" id="3.40.50.2000">
    <property type="entry name" value="Glycogen Phosphorylase B"/>
    <property type="match status" value="2"/>
</dbReference>
<accession>A0A6J4PTW1</accession>
<dbReference type="EMBL" id="CADCUX010000466">
    <property type="protein sequence ID" value="CAA9423770.1"/>
    <property type="molecule type" value="Genomic_DNA"/>
</dbReference>
<dbReference type="GO" id="GO:0016757">
    <property type="term" value="F:glycosyltransferase activity"/>
    <property type="evidence" value="ECO:0007669"/>
    <property type="project" value="InterPro"/>
</dbReference>
<dbReference type="CDD" id="cd03801">
    <property type="entry name" value="GT4_PimA-like"/>
    <property type="match status" value="1"/>
</dbReference>
<dbReference type="InterPro" id="IPR028098">
    <property type="entry name" value="Glyco_trans_4-like_N"/>
</dbReference>
<dbReference type="SUPFAM" id="SSF53756">
    <property type="entry name" value="UDP-Glycosyltransferase/glycogen phosphorylase"/>
    <property type="match status" value="1"/>
</dbReference>
<feature type="domain" description="Glycosyltransferase subfamily 4-like N-terminal" evidence="3">
    <location>
        <begin position="16"/>
        <end position="185"/>
    </location>
</feature>
<dbReference type="InterPro" id="IPR001296">
    <property type="entry name" value="Glyco_trans_1"/>
</dbReference>
<gene>
    <name evidence="4" type="ORF">AVDCRST_MAG51-2203</name>
</gene>
<keyword evidence="1 4" id="KW-0808">Transferase</keyword>
<sequence length="373" mass="40849">MAGERRPSILMTADTVGGVWTYAVELAGALDRLGFHVHLATMGAPLRPYQRMQLQGCGRVAVYESEFRLEWMPEPWDDVKRAGHWLLALERNLRPDLVHLNQFAFGALPFHAPKLVVAHSCVLTWWTAVHGTAAPAEWSRYRSRVAAGLEGADLVAAPTRSMLDSLHGHYRHSTPGRVLPNGRDASLFRPGPKKPFIFAAGRLWDEAKNLAALEAVAPSLDWPVRVAGSCVRPDRPALIPEGVQALGQLTAQGVARQMARAAIYALPARYEPFGLSVLEAALSGCALVLGDIPSLREVWQDAALYVDPGDHDALRQTLSRLIRQPVERSRMAAAAQARAAEFSPSAMVRAYLDACASLNPRLEPARREELQCA</sequence>
<dbReference type="AlphaFoldDB" id="A0A6J4PTW1"/>
<dbReference type="PANTHER" id="PTHR46401">
    <property type="entry name" value="GLYCOSYLTRANSFERASE WBBK-RELATED"/>
    <property type="match status" value="1"/>
</dbReference>
<dbReference type="Pfam" id="PF13439">
    <property type="entry name" value="Glyco_transf_4"/>
    <property type="match status" value="1"/>
</dbReference>